<evidence type="ECO:0000256" key="5">
    <source>
        <dbReference type="ARBA" id="ARBA00022989"/>
    </source>
</evidence>
<keyword evidence="5 7" id="KW-1133">Transmembrane helix</keyword>
<evidence type="ECO:0000256" key="1">
    <source>
        <dbReference type="ARBA" id="ARBA00004651"/>
    </source>
</evidence>
<protein>
    <submittedName>
        <fullName evidence="8">Chromate transporter</fullName>
    </submittedName>
</protein>
<organism evidence="8 9">
    <name type="scientific">Variovorax guangxiensis</name>
    <dbReference type="NCBI Taxonomy" id="1775474"/>
    <lineage>
        <taxon>Bacteria</taxon>
        <taxon>Pseudomonadati</taxon>
        <taxon>Pseudomonadota</taxon>
        <taxon>Betaproteobacteria</taxon>
        <taxon>Burkholderiales</taxon>
        <taxon>Comamonadaceae</taxon>
        <taxon>Variovorax</taxon>
    </lineage>
</organism>
<dbReference type="RefSeq" id="WP_140837976.1">
    <property type="nucleotide sequence ID" value="NZ_RCZI01000001.1"/>
</dbReference>
<feature type="transmembrane region" description="Helical" evidence="7">
    <location>
        <begin position="91"/>
        <end position="115"/>
    </location>
</feature>
<proteinExistence type="inferred from homology"/>
<evidence type="ECO:0000256" key="7">
    <source>
        <dbReference type="SAM" id="Phobius"/>
    </source>
</evidence>
<sequence>MTLVMHWHDWAALFAQYLMLSMLSVSGAITTVPDMHRYLVDQHGWLSEAQFSSSVAIAQAAPGPNVLFVGLMGWNVGLNAGGGIGAGPRAWLLGLFGLAITMTGILLPSTTLTYFATRWGHRNRDRREVRAFKQGMAPVVVGLLIATGWVLAAGNDVGHAPMWRLWLLTATAAFVVWRTRLHLLWLLGAGALLGALGFV</sequence>
<dbReference type="GO" id="GO:0005886">
    <property type="term" value="C:plasma membrane"/>
    <property type="evidence" value="ECO:0007669"/>
    <property type="project" value="UniProtKB-SubCell"/>
</dbReference>
<dbReference type="AlphaFoldDB" id="A0A502E0M5"/>
<dbReference type="Proteomes" id="UP000319212">
    <property type="component" value="Unassembled WGS sequence"/>
</dbReference>
<reference evidence="8 9" key="1">
    <citation type="journal article" date="2019" name="Environ. Microbiol.">
        <title>Species interactions and distinct microbial communities in high Arctic permafrost affected cryosols are associated with the CH4 and CO2 gas fluxes.</title>
        <authorList>
            <person name="Altshuler I."/>
            <person name="Hamel J."/>
            <person name="Turney S."/>
            <person name="Magnuson E."/>
            <person name="Levesque R."/>
            <person name="Greer C."/>
            <person name="Whyte L.G."/>
        </authorList>
    </citation>
    <scope>NUCLEOTIDE SEQUENCE [LARGE SCALE GENOMIC DNA]</scope>
    <source>
        <strain evidence="8 9">S06.C</strain>
    </source>
</reference>
<evidence type="ECO:0000313" key="9">
    <source>
        <dbReference type="Proteomes" id="UP000319212"/>
    </source>
</evidence>
<accession>A0A502E0M5</accession>
<feature type="transmembrane region" description="Helical" evidence="7">
    <location>
        <begin position="182"/>
        <end position="198"/>
    </location>
</feature>
<evidence type="ECO:0000256" key="3">
    <source>
        <dbReference type="ARBA" id="ARBA00022475"/>
    </source>
</evidence>
<comment type="caution">
    <text evidence="8">The sequence shown here is derived from an EMBL/GenBank/DDBJ whole genome shotgun (WGS) entry which is preliminary data.</text>
</comment>
<name>A0A502E0M5_9BURK</name>
<evidence type="ECO:0000256" key="6">
    <source>
        <dbReference type="ARBA" id="ARBA00023136"/>
    </source>
</evidence>
<comment type="similarity">
    <text evidence="2">Belongs to the chromate ion transporter (CHR) (TC 2.A.51) family.</text>
</comment>
<feature type="transmembrane region" description="Helical" evidence="7">
    <location>
        <begin position="136"/>
        <end position="154"/>
    </location>
</feature>
<keyword evidence="3" id="KW-1003">Cell membrane</keyword>
<dbReference type="GO" id="GO:0015109">
    <property type="term" value="F:chromate transmembrane transporter activity"/>
    <property type="evidence" value="ECO:0007669"/>
    <property type="project" value="InterPro"/>
</dbReference>
<dbReference type="PANTHER" id="PTHR43663:SF1">
    <property type="entry name" value="CHROMATE TRANSPORTER"/>
    <property type="match status" value="1"/>
</dbReference>
<dbReference type="Pfam" id="PF02417">
    <property type="entry name" value="Chromate_transp"/>
    <property type="match status" value="1"/>
</dbReference>
<evidence type="ECO:0000256" key="2">
    <source>
        <dbReference type="ARBA" id="ARBA00005262"/>
    </source>
</evidence>
<keyword evidence="6 7" id="KW-0472">Membrane</keyword>
<keyword evidence="4 7" id="KW-0812">Transmembrane</keyword>
<dbReference type="PANTHER" id="PTHR43663">
    <property type="entry name" value="CHROMATE TRANSPORT PROTEIN-RELATED"/>
    <property type="match status" value="1"/>
</dbReference>
<dbReference type="OrthoDB" id="556585at2"/>
<dbReference type="InterPro" id="IPR003370">
    <property type="entry name" value="Chromate_transpt"/>
</dbReference>
<evidence type="ECO:0000256" key="4">
    <source>
        <dbReference type="ARBA" id="ARBA00022692"/>
    </source>
</evidence>
<comment type="subcellular location">
    <subcellularLocation>
        <location evidence="1">Cell membrane</location>
        <topology evidence="1">Multi-pass membrane protein</topology>
    </subcellularLocation>
</comment>
<dbReference type="EMBL" id="RCZI01000001">
    <property type="protein sequence ID" value="TPG30096.1"/>
    <property type="molecule type" value="Genomic_DNA"/>
</dbReference>
<gene>
    <name evidence="8" type="ORF">EAH82_00900</name>
</gene>
<dbReference type="InterPro" id="IPR052518">
    <property type="entry name" value="CHR_Transporter"/>
</dbReference>
<evidence type="ECO:0000313" key="8">
    <source>
        <dbReference type="EMBL" id="TPG30096.1"/>
    </source>
</evidence>